<sequence>MIMQNSSNFLVKNKQTYSTESHNLKLATPSAMKTNPTTSYVWTTISKNTQANLSSTRHMICKNKYSSDLHSWHLQSQHHPA</sequence>
<dbReference type="EMBL" id="CAJHUB010000670">
    <property type="protein sequence ID" value="CAD7673070.1"/>
    <property type="molecule type" value="Genomic_DNA"/>
</dbReference>
<proteinExistence type="predicted"/>
<comment type="caution">
    <text evidence="1">The sequence shown here is derived from an EMBL/GenBank/DDBJ whole genome shotgun (WGS) entry which is preliminary data.</text>
</comment>
<name>A0A811Y675_NYCPR</name>
<evidence type="ECO:0000313" key="1">
    <source>
        <dbReference type="EMBL" id="CAD7673070.1"/>
    </source>
</evidence>
<organism evidence="1 2">
    <name type="scientific">Nyctereutes procyonoides</name>
    <name type="common">Raccoon dog</name>
    <name type="synonym">Canis procyonoides</name>
    <dbReference type="NCBI Taxonomy" id="34880"/>
    <lineage>
        <taxon>Eukaryota</taxon>
        <taxon>Metazoa</taxon>
        <taxon>Chordata</taxon>
        <taxon>Craniata</taxon>
        <taxon>Vertebrata</taxon>
        <taxon>Euteleostomi</taxon>
        <taxon>Mammalia</taxon>
        <taxon>Eutheria</taxon>
        <taxon>Laurasiatheria</taxon>
        <taxon>Carnivora</taxon>
        <taxon>Caniformia</taxon>
        <taxon>Canidae</taxon>
        <taxon>Nyctereutes</taxon>
    </lineage>
</organism>
<accession>A0A811Y675</accession>
<dbReference type="Proteomes" id="UP000645828">
    <property type="component" value="Unassembled WGS sequence"/>
</dbReference>
<gene>
    <name evidence="1" type="ORF">NYPRO_LOCUS5864</name>
</gene>
<reference evidence="1" key="1">
    <citation type="submission" date="2020-12" db="EMBL/GenBank/DDBJ databases">
        <authorList>
            <consortium name="Molecular Ecology Group"/>
        </authorList>
    </citation>
    <scope>NUCLEOTIDE SEQUENCE</scope>
    <source>
        <strain evidence="1">TBG_1078</strain>
    </source>
</reference>
<protein>
    <submittedName>
        <fullName evidence="1">(raccoon dog) hypothetical protein</fullName>
    </submittedName>
</protein>
<keyword evidence="2" id="KW-1185">Reference proteome</keyword>
<dbReference type="AlphaFoldDB" id="A0A811Y675"/>
<evidence type="ECO:0000313" key="2">
    <source>
        <dbReference type="Proteomes" id="UP000645828"/>
    </source>
</evidence>